<dbReference type="OrthoDB" id="7512599at2759"/>
<name>A0A4C1V928_EUMVA</name>
<reference evidence="1 2" key="1">
    <citation type="journal article" date="2019" name="Commun. Biol.">
        <title>The bagworm genome reveals a unique fibroin gene that provides high tensile strength.</title>
        <authorList>
            <person name="Kono N."/>
            <person name="Nakamura H."/>
            <person name="Ohtoshi R."/>
            <person name="Tomita M."/>
            <person name="Numata K."/>
            <person name="Arakawa K."/>
        </authorList>
    </citation>
    <scope>NUCLEOTIDE SEQUENCE [LARGE SCALE GENOMIC DNA]</scope>
</reference>
<dbReference type="EMBL" id="BGZK01000289">
    <property type="protein sequence ID" value="GBP34474.1"/>
    <property type="molecule type" value="Genomic_DNA"/>
</dbReference>
<organism evidence="1 2">
    <name type="scientific">Eumeta variegata</name>
    <name type="common">Bagworm moth</name>
    <name type="synonym">Eumeta japonica</name>
    <dbReference type="NCBI Taxonomy" id="151549"/>
    <lineage>
        <taxon>Eukaryota</taxon>
        <taxon>Metazoa</taxon>
        <taxon>Ecdysozoa</taxon>
        <taxon>Arthropoda</taxon>
        <taxon>Hexapoda</taxon>
        <taxon>Insecta</taxon>
        <taxon>Pterygota</taxon>
        <taxon>Neoptera</taxon>
        <taxon>Endopterygota</taxon>
        <taxon>Lepidoptera</taxon>
        <taxon>Glossata</taxon>
        <taxon>Ditrysia</taxon>
        <taxon>Tineoidea</taxon>
        <taxon>Psychidae</taxon>
        <taxon>Oiketicinae</taxon>
        <taxon>Eumeta</taxon>
    </lineage>
</organism>
<accession>A0A4C1V928</accession>
<proteinExistence type="predicted"/>
<gene>
    <name evidence="1" type="ORF">EVAR_29869_1</name>
</gene>
<comment type="caution">
    <text evidence="1">The sequence shown here is derived from an EMBL/GenBank/DDBJ whole genome shotgun (WGS) entry which is preliminary data.</text>
</comment>
<evidence type="ECO:0000313" key="1">
    <source>
        <dbReference type="EMBL" id="GBP34474.1"/>
    </source>
</evidence>
<sequence>MKCVCPVRRAVEDTRFSFRFILFSLELMIRNPQSSFAPAAAATASTLKTYTDGRAISSHHPWMRVAGCNTNIYAHSCKRPAPLKRIAEVSVHFGCAVEREGSYFLSYAAPAVYIPPSYEFSVRCQRVKDAYQQKSKLQEMNESSGDPLSLYHATASLPPPAHPLSISPLFPPSDFLVLHKRPATYW</sequence>
<dbReference type="AlphaFoldDB" id="A0A4C1V928"/>
<dbReference type="Proteomes" id="UP000299102">
    <property type="component" value="Unassembled WGS sequence"/>
</dbReference>
<keyword evidence="2" id="KW-1185">Reference proteome</keyword>
<evidence type="ECO:0000313" key="2">
    <source>
        <dbReference type="Proteomes" id="UP000299102"/>
    </source>
</evidence>
<protein>
    <submittedName>
        <fullName evidence="1">Uncharacterized protein</fullName>
    </submittedName>
</protein>